<sequence>MSLLFLFFSKIYLEIYELIILLILALFIVLFVIVLYNQYYKKIQEENDLRHQQELQFQTEVRTLAIKTQEEERKRIARTLHDEIGNKLQVLKLNLISERERIDSVQFAGLNEKVELLIDSAREISHRMYPVNLEYFGLKLTLEEMRENLVGYDLELVLLRPYQERPIEFEVQIYRIILEFVSNTIKHANADKISIQIREGLKSLCILLKDNGEGFSLEKGNGMGVSNMSNRVDLLHGHSKLSSFPNKGTRLIMVFPKSN</sequence>
<dbReference type="SUPFAM" id="SSF55874">
    <property type="entry name" value="ATPase domain of HSP90 chaperone/DNA topoisomerase II/histidine kinase"/>
    <property type="match status" value="1"/>
</dbReference>
<keyword evidence="3" id="KW-0597">Phosphoprotein</keyword>
<keyword evidence="5" id="KW-0547">Nucleotide-binding</keyword>
<proteinExistence type="predicted"/>
<evidence type="ECO:0000313" key="11">
    <source>
        <dbReference type="EMBL" id="GGE15609.1"/>
    </source>
</evidence>
<dbReference type="SMART" id="SM00387">
    <property type="entry name" value="HATPase_c"/>
    <property type="match status" value="1"/>
</dbReference>
<dbReference type="GO" id="GO:0046983">
    <property type="term" value="F:protein dimerization activity"/>
    <property type="evidence" value="ECO:0007669"/>
    <property type="project" value="InterPro"/>
</dbReference>
<accession>A0A8H9FYH9</accession>
<dbReference type="InterPro" id="IPR050482">
    <property type="entry name" value="Sensor_HK_TwoCompSys"/>
</dbReference>
<dbReference type="AlphaFoldDB" id="A0A8H9FYH9"/>
<gene>
    <name evidence="11" type="ORF">GCM10011516_11710</name>
</gene>
<dbReference type="Gene3D" id="3.30.565.10">
    <property type="entry name" value="Histidine kinase-like ATPase, C-terminal domain"/>
    <property type="match status" value="1"/>
</dbReference>
<evidence type="ECO:0000256" key="2">
    <source>
        <dbReference type="ARBA" id="ARBA00012438"/>
    </source>
</evidence>
<dbReference type="CDD" id="cd16917">
    <property type="entry name" value="HATPase_UhpB-NarQ-NarX-like"/>
    <property type="match status" value="1"/>
</dbReference>
<evidence type="ECO:0000256" key="3">
    <source>
        <dbReference type="ARBA" id="ARBA00022553"/>
    </source>
</evidence>
<keyword evidence="4" id="KW-0808">Transferase</keyword>
<dbReference type="RefSeq" id="WP_182498896.1">
    <property type="nucleotide sequence ID" value="NZ_BMKM01000002.1"/>
</dbReference>
<dbReference type="InterPro" id="IPR003594">
    <property type="entry name" value="HATPase_dom"/>
</dbReference>
<keyword evidence="6" id="KW-0418">Kinase</keyword>
<evidence type="ECO:0000256" key="5">
    <source>
        <dbReference type="ARBA" id="ARBA00022741"/>
    </source>
</evidence>
<comment type="catalytic activity">
    <reaction evidence="1">
        <text>ATP + protein L-histidine = ADP + protein N-phospho-L-histidine.</text>
        <dbReference type="EC" id="2.7.13.3"/>
    </reaction>
</comment>
<feature type="domain" description="Histidine kinase/HSP90-like ATPase" evidence="10">
    <location>
        <begin position="168"/>
        <end position="259"/>
    </location>
</feature>
<dbReference type="GO" id="GO:0000155">
    <property type="term" value="F:phosphorelay sensor kinase activity"/>
    <property type="evidence" value="ECO:0007669"/>
    <property type="project" value="InterPro"/>
</dbReference>
<keyword evidence="12" id="KW-1185">Reference proteome</keyword>
<dbReference type="Gene3D" id="1.20.5.1930">
    <property type="match status" value="1"/>
</dbReference>
<name>A0A8H9FYH9_9SPHI</name>
<dbReference type="PANTHER" id="PTHR24421:SF10">
    <property type="entry name" value="NITRATE_NITRITE SENSOR PROTEIN NARQ"/>
    <property type="match status" value="1"/>
</dbReference>
<keyword evidence="9" id="KW-1133">Transmembrane helix</keyword>
<dbReference type="GO" id="GO:0005524">
    <property type="term" value="F:ATP binding"/>
    <property type="evidence" value="ECO:0007669"/>
    <property type="project" value="UniProtKB-KW"/>
</dbReference>
<evidence type="ECO:0000313" key="12">
    <source>
        <dbReference type="Proteomes" id="UP000614460"/>
    </source>
</evidence>
<dbReference type="InterPro" id="IPR036890">
    <property type="entry name" value="HATPase_C_sf"/>
</dbReference>
<reference evidence="11" key="1">
    <citation type="journal article" date="2014" name="Int. J. Syst. Evol. Microbiol.">
        <title>Complete genome sequence of Corynebacterium casei LMG S-19264T (=DSM 44701T), isolated from a smear-ripened cheese.</title>
        <authorList>
            <consortium name="US DOE Joint Genome Institute (JGI-PGF)"/>
            <person name="Walter F."/>
            <person name="Albersmeier A."/>
            <person name="Kalinowski J."/>
            <person name="Ruckert C."/>
        </authorList>
    </citation>
    <scope>NUCLEOTIDE SEQUENCE</scope>
    <source>
        <strain evidence="11">CGMCC 1.15966</strain>
    </source>
</reference>
<dbReference type="EMBL" id="BMKM01000002">
    <property type="protein sequence ID" value="GGE15609.1"/>
    <property type="molecule type" value="Genomic_DNA"/>
</dbReference>
<dbReference type="GO" id="GO:0016020">
    <property type="term" value="C:membrane"/>
    <property type="evidence" value="ECO:0007669"/>
    <property type="project" value="InterPro"/>
</dbReference>
<dbReference type="Proteomes" id="UP000614460">
    <property type="component" value="Unassembled WGS sequence"/>
</dbReference>
<dbReference type="Pfam" id="PF02518">
    <property type="entry name" value="HATPase_c"/>
    <property type="match status" value="1"/>
</dbReference>
<organism evidence="11 12">
    <name type="scientific">Sphingobacterium cellulitidis</name>
    <dbReference type="NCBI Taxonomy" id="1768011"/>
    <lineage>
        <taxon>Bacteria</taxon>
        <taxon>Pseudomonadati</taxon>
        <taxon>Bacteroidota</taxon>
        <taxon>Sphingobacteriia</taxon>
        <taxon>Sphingobacteriales</taxon>
        <taxon>Sphingobacteriaceae</taxon>
        <taxon>Sphingobacterium</taxon>
    </lineage>
</organism>
<evidence type="ECO:0000259" key="10">
    <source>
        <dbReference type="SMART" id="SM00387"/>
    </source>
</evidence>
<evidence type="ECO:0000256" key="4">
    <source>
        <dbReference type="ARBA" id="ARBA00022679"/>
    </source>
</evidence>
<evidence type="ECO:0000256" key="1">
    <source>
        <dbReference type="ARBA" id="ARBA00000085"/>
    </source>
</evidence>
<comment type="caution">
    <text evidence="11">The sequence shown here is derived from an EMBL/GenBank/DDBJ whole genome shotgun (WGS) entry which is preliminary data.</text>
</comment>
<keyword evidence="9" id="KW-0472">Membrane</keyword>
<dbReference type="EC" id="2.7.13.3" evidence="2"/>
<evidence type="ECO:0000256" key="9">
    <source>
        <dbReference type="SAM" id="Phobius"/>
    </source>
</evidence>
<evidence type="ECO:0000256" key="7">
    <source>
        <dbReference type="ARBA" id="ARBA00022840"/>
    </source>
</evidence>
<evidence type="ECO:0000256" key="6">
    <source>
        <dbReference type="ARBA" id="ARBA00022777"/>
    </source>
</evidence>
<keyword evidence="7" id="KW-0067">ATP-binding</keyword>
<keyword evidence="8" id="KW-0902">Two-component regulatory system</keyword>
<feature type="transmembrane region" description="Helical" evidence="9">
    <location>
        <begin position="15"/>
        <end position="36"/>
    </location>
</feature>
<keyword evidence="9" id="KW-0812">Transmembrane</keyword>
<reference evidence="11" key="2">
    <citation type="submission" date="2020-09" db="EMBL/GenBank/DDBJ databases">
        <authorList>
            <person name="Sun Q."/>
            <person name="Zhou Y."/>
        </authorList>
    </citation>
    <scope>NUCLEOTIDE SEQUENCE</scope>
    <source>
        <strain evidence="11">CGMCC 1.15966</strain>
    </source>
</reference>
<dbReference type="InterPro" id="IPR011712">
    <property type="entry name" value="Sig_transdc_His_kin_sub3_dim/P"/>
</dbReference>
<evidence type="ECO:0000256" key="8">
    <source>
        <dbReference type="ARBA" id="ARBA00023012"/>
    </source>
</evidence>
<protein>
    <recommendedName>
        <fullName evidence="2">histidine kinase</fullName>
        <ecNumber evidence="2">2.7.13.3</ecNumber>
    </recommendedName>
</protein>
<dbReference type="Pfam" id="PF07730">
    <property type="entry name" value="HisKA_3"/>
    <property type="match status" value="1"/>
</dbReference>
<dbReference type="PANTHER" id="PTHR24421">
    <property type="entry name" value="NITRATE/NITRITE SENSOR PROTEIN NARX-RELATED"/>
    <property type="match status" value="1"/>
</dbReference>